<comment type="similarity">
    <text evidence="2">Belongs to the binding-protein-dependent transport system permease family. HisMQ subfamily.</text>
</comment>
<evidence type="ECO:0000256" key="4">
    <source>
        <dbReference type="ARBA" id="ARBA00022475"/>
    </source>
</evidence>
<accession>A0ABS5PTE6</accession>
<evidence type="ECO:0000313" key="11">
    <source>
        <dbReference type="EMBL" id="MBS7527616.1"/>
    </source>
</evidence>
<dbReference type="PANTHER" id="PTHR30614:SF20">
    <property type="entry name" value="GLUTAMINE TRANSPORT SYSTEM PERMEASE PROTEIN GLNP"/>
    <property type="match status" value="1"/>
</dbReference>
<keyword evidence="12" id="KW-1185">Reference proteome</keyword>
<dbReference type="NCBIfam" id="TIGR01726">
    <property type="entry name" value="HEQRo_perm_3TM"/>
    <property type="match status" value="1"/>
</dbReference>
<evidence type="ECO:0000256" key="1">
    <source>
        <dbReference type="ARBA" id="ARBA00004651"/>
    </source>
</evidence>
<feature type="transmembrane region" description="Helical" evidence="9">
    <location>
        <begin position="7"/>
        <end position="26"/>
    </location>
</feature>
<keyword evidence="8 9" id="KW-0472">Membrane</keyword>
<dbReference type="RefSeq" id="WP_213237478.1">
    <property type="nucleotide sequence ID" value="NZ_JAHBCL010000022.1"/>
</dbReference>
<dbReference type="Pfam" id="PF00528">
    <property type="entry name" value="BPD_transp_1"/>
    <property type="match status" value="1"/>
</dbReference>
<evidence type="ECO:0000256" key="7">
    <source>
        <dbReference type="ARBA" id="ARBA00022989"/>
    </source>
</evidence>
<keyword evidence="6" id="KW-0029">Amino-acid transport</keyword>
<organism evidence="11 12">
    <name type="scientific">Fusibacter paucivorans</name>
    <dbReference type="NCBI Taxonomy" id="76009"/>
    <lineage>
        <taxon>Bacteria</taxon>
        <taxon>Bacillati</taxon>
        <taxon>Bacillota</taxon>
        <taxon>Clostridia</taxon>
        <taxon>Eubacteriales</taxon>
        <taxon>Eubacteriales Family XII. Incertae Sedis</taxon>
        <taxon>Fusibacter</taxon>
    </lineage>
</organism>
<dbReference type="CDD" id="cd06261">
    <property type="entry name" value="TM_PBP2"/>
    <property type="match status" value="1"/>
</dbReference>
<dbReference type="InterPro" id="IPR000515">
    <property type="entry name" value="MetI-like"/>
</dbReference>
<evidence type="ECO:0000256" key="8">
    <source>
        <dbReference type="ARBA" id="ARBA00023136"/>
    </source>
</evidence>
<keyword evidence="4" id="KW-1003">Cell membrane</keyword>
<evidence type="ECO:0000313" key="12">
    <source>
        <dbReference type="Proteomes" id="UP000746471"/>
    </source>
</evidence>
<reference evidence="11 12" key="1">
    <citation type="submission" date="2021-05" db="EMBL/GenBank/DDBJ databases">
        <title>Fusibacter ferrireducens sp. nov., an anaerobic, sulfur- and Fe-reducing bacterium isolated from the mangrove sediment.</title>
        <authorList>
            <person name="Qiu D."/>
        </authorList>
    </citation>
    <scope>NUCLEOTIDE SEQUENCE [LARGE SCALE GENOMIC DNA]</scope>
    <source>
        <strain evidence="11 12">DSM 12116</strain>
    </source>
</reference>
<protein>
    <submittedName>
        <fullName evidence="11">ABC transporter permease subunit</fullName>
    </submittedName>
</protein>
<dbReference type="PANTHER" id="PTHR30614">
    <property type="entry name" value="MEMBRANE COMPONENT OF AMINO ACID ABC TRANSPORTER"/>
    <property type="match status" value="1"/>
</dbReference>
<evidence type="ECO:0000256" key="9">
    <source>
        <dbReference type="RuleBase" id="RU363032"/>
    </source>
</evidence>
<proteinExistence type="inferred from homology"/>
<keyword evidence="3 9" id="KW-0813">Transport</keyword>
<keyword evidence="7 9" id="KW-1133">Transmembrane helix</keyword>
<sequence length="251" mass="28871">MKKSISFALALIAYLFFFYYVMVLAVDKVSDYSIYAVYWRVIFRGWLTTIMLSGLSLLLSLLVGLVLYLMVESKISFFYFLAEIHKTIIFGTPLLVVAIVAYYYIGDAFHIDSKFWVGVLTLALYIGAYISDIYKGAIEGIHENQWQTAKMFGLTKYQTYRYVIFPQVLKSILPPLAGQFALTIKGSALLSYMATDEFLNTVKTVQSISFRYPEGFIIIAIGYWLLTVPLVVVVRIFEKRVNYKEQTWNLK</sequence>
<feature type="transmembrane region" description="Helical" evidence="9">
    <location>
        <begin position="115"/>
        <end position="134"/>
    </location>
</feature>
<gene>
    <name evidence="11" type="ORF">KHM83_13100</name>
</gene>
<dbReference type="EMBL" id="JAHBCL010000022">
    <property type="protein sequence ID" value="MBS7527616.1"/>
    <property type="molecule type" value="Genomic_DNA"/>
</dbReference>
<dbReference type="SUPFAM" id="SSF161098">
    <property type="entry name" value="MetI-like"/>
    <property type="match status" value="1"/>
</dbReference>
<evidence type="ECO:0000259" key="10">
    <source>
        <dbReference type="PROSITE" id="PS50928"/>
    </source>
</evidence>
<dbReference type="InterPro" id="IPR010065">
    <property type="entry name" value="AA_ABC_transptr_permease_3TM"/>
</dbReference>
<evidence type="ECO:0000256" key="5">
    <source>
        <dbReference type="ARBA" id="ARBA00022692"/>
    </source>
</evidence>
<feature type="transmembrane region" description="Helical" evidence="9">
    <location>
        <begin position="46"/>
        <end position="70"/>
    </location>
</feature>
<dbReference type="PROSITE" id="PS50928">
    <property type="entry name" value="ABC_TM1"/>
    <property type="match status" value="1"/>
</dbReference>
<evidence type="ECO:0000256" key="3">
    <source>
        <dbReference type="ARBA" id="ARBA00022448"/>
    </source>
</evidence>
<feature type="transmembrane region" description="Helical" evidence="9">
    <location>
        <begin position="215"/>
        <end position="237"/>
    </location>
</feature>
<dbReference type="Gene3D" id="1.10.3720.10">
    <property type="entry name" value="MetI-like"/>
    <property type="match status" value="1"/>
</dbReference>
<dbReference type="InterPro" id="IPR035906">
    <property type="entry name" value="MetI-like_sf"/>
</dbReference>
<dbReference type="Proteomes" id="UP000746471">
    <property type="component" value="Unassembled WGS sequence"/>
</dbReference>
<dbReference type="InterPro" id="IPR043429">
    <property type="entry name" value="ArtM/GltK/GlnP/TcyL/YhdX-like"/>
</dbReference>
<feature type="domain" description="ABC transmembrane type-1" evidence="10">
    <location>
        <begin position="46"/>
        <end position="236"/>
    </location>
</feature>
<comment type="subcellular location">
    <subcellularLocation>
        <location evidence="1 9">Cell membrane</location>
        <topology evidence="1 9">Multi-pass membrane protein</topology>
    </subcellularLocation>
</comment>
<feature type="transmembrane region" description="Helical" evidence="9">
    <location>
        <begin position="77"/>
        <end position="103"/>
    </location>
</feature>
<keyword evidence="5 9" id="KW-0812">Transmembrane</keyword>
<evidence type="ECO:0000256" key="6">
    <source>
        <dbReference type="ARBA" id="ARBA00022970"/>
    </source>
</evidence>
<name>A0ABS5PTE6_9FIRM</name>
<comment type="caution">
    <text evidence="11">The sequence shown here is derived from an EMBL/GenBank/DDBJ whole genome shotgun (WGS) entry which is preliminary data.</text>
</comment>
<evidence type="ECO:0000256" key="2">
    <source>
        <dbReference type="ARBA" id="ARBA00010072"/>
    </source>
</evidence>